<organism evidence="4 5">
    <name type="scientific">Vitis vinifera</name>
    <name type="common">Grape</name>
    <dbReference type="NCBI Taxonomy" id="29760"/>
    <lineage>
        <taxon>Eukaryota</taxon>
        <taxon>Viridiplantae</taxon>
        <taxon>Streptophyta</taxon>
        <taxon>Embryophyta</taxon>
        <taxon>Tracheophyta</taxon>
        <taxon>Spermatophyta</taxon>
        <taxon>Magnoliopsida</taxon>
        <taxon>eudicotyledons</taxon>
        <taxon>Gunneridae</taxon>
        <taxon>Pentapetalae</taxon>
        <taxon>rosids</taxon>
        <taxon>Vitales</taxon>
        <taxon>Vitaceae</taxon>
        <taxon>Viteae</taxon>
        <taxon>Vitis</taxon>
    </lineage>
</organism>
<comment type="caution">
    <text evidence="4">The sequence shown here is derived from an EMBL/GenBank/DDBJ whole genome shotgun (WGS) entry which is preliminary data.</text>
</comment>
<dbReference type="Gene3D" id="3.80.10.10">
    <property type="entry name" value="Ribonuclease Inhibitor"/>
    <property type="match status" value="1"/>
</dbReference>
<dbReference type="Pfam" id="PF00931">
    <property type="entry name" value="NB-ARC"/>
    <property type="match status" value="1"/>
</dbReference>
<dbReference type="EMBL" id="QGNW01000178">
    <property type="protein sequence ID" value="RVW87959.1"/>
    <property type="molecule type" value="Genomic_DNA"/>
</dbReference>
<evidence type="ECO:0000259" key="3">
    <source>
        <dbReference type="Pfam" id="PF00931"/>
    </source>
</evidence>
<dbReference type="GO" id="GO:0043531">
    <property type="term" value="F:ADP binding"/>
    <property type="evidence" value="ECO:0007669"/>
    <property type="project" value="InterPro"/>
</dbReference>
<keyword evidence="2" id="KW-1133">Transmembrane helix</keyword>
<dbReference type="InterPro" id="IPR027417">
    <property type="entry name" value="P-loop_NTPase"/>
</dbReference>
<dbReference type="AlphaFoldDB" id="A0A438HU43"/>
<dbReference type="Gene3D" id="3.40.50.300">
    <property type="entry name" value="P-loop containing nucleotide triphosphate hydrolases"/>
    <property type="match status" value="1"/>
</dbReference>
<dbReference type="GO" id="GO:0006952">
    <property type="term" value="P:defense response"/>
    <property type="evidence" value="ECO:0007669"/>
    <property type="project" value="UniProtKB-KW"/>
</dbReference>
<name>A0A438HU43_VITVI</name>
<evidence type="ECO:0000313" key="4">
    <source>
        <dbReference type="EMBL" id="RVW87959.1"/>
    </source>
</evidence>
<reference evidence="4 5" key="1">
    <citation type="journal article" date="2018" name="PLoS Genet.">
        <title>Population sequencing reveals clonal diversity and ancestral inbreeding in the grapevine cultivar Chardonnay.</title>
        <authorList>
            <person name="Roach M.J."/>
            <person name="Johnson D.L."/>
            <person name="Bohlmann J."/>
            <person name="van Vuuren H.J."/>
            <person name="Jones S.J."/>
            <person name="Pretorius I.S."/>
            <person name="Schmidt S.A."/>
            <person name="Borneman A.R."/>
        </authorList>
    </citation>
    <scope>NUCLEOTIDE SEQUENCE [LARGE SCALE GENOMIC DNA]</scope>
    <source>
        <strain evidence="5">cv. Chardonnay</strain>
        <tissue evidence="4">Leaf</tissue>
    </source>
</reference>
<gene>
    <name evidence="4" type="primary">VvCHDp001028_0</name>
    <name evidence="4" type="ORF">CK203_033971</name>
</gene>
<feature type="domain" description="NB-ARC" evidence="3">
    <location>
        <begin position="3"/>
        <end position="125"/>
    </location>
</feature>
<keyword evidence="1" id="KW-0611">Plant defense</keyword>
<keyword evidence="2" id="KW-0812">Transmembrane</keyword>
<evidence type="ECO:0000256" key="2">
    <source>
        <dbReference type="SAM" id="Phobius"/>
    </source>
</evidence>
<evidence type="ECO:0000256" key="1">
    <source>
        <dbReference type="ARBA" id="ARBA00022821"/>
    </source>
</evidence>
<dbReference type="InterPro" id="IPR032675">
    <property type="entry name" value="LRR_dom_sf"/>
</dbReference>
<feature type="transmembrane region" description="Helical" evidence="2">
    <location>
        <begin position="308"/>
        <end position="328"/>
    </location>
</feature>
<keyword evidence="2" id="KW-0472">Membrane</keyword>
<proteinExistence type="predicted"/>
<protein>
    <submittedName>
        <fullName evidence="4">Putative disease resistance protein</fullName>
    </submittedName>
</protein>
<sequence>MADFDVVIWVVVSKPSNVEKIQKVLWNKLQIPRDGWEFRSSKEEKAVEILRVLKTKKFVLLLDDIWERLDPLEMGVPRPDARNKSKIVFTTRSQDVCHQMKAHKSIEVACLSSEAAWTLFQKELKEAQEIPKLKEAEKMSLCDKKSRSSLKHCNYAVNILSGVETMLEELESLNGLSEIRISISNALSFNKLKSSHKLLRCIGDVLLFFLVSGIRVRARLCLLALLVRVSDMFCHGGMSADSQSIDIHGAQTAGKVVPVQCGGSEAASTLLLDQCHVIWECFWVSRLQQVAYVSSTYKCFITRSYVEMGWIVVIVMVVNGDFLIIIVIERWKYRQSSEDSKCIRELPIELKNLKNLASLFLDEIYALEIIPSGVILSLTSLKLFSMWNDFGKSNSLRGHEETLLEELGGLEQHQSIQLERLDISRCDELKEVKINVEREGWQGVVLNDVPRPIFTVAGGQYFHILHRAFIGYCPKILD</sequence>
<evidence type="ECO:0000313" key="5">
    <source>
        <dbReference type="Proteomes" id="UP000288805"/>
    </source>
</evidence>
<dbReference type="SUPFAM" id="SSF52540">
    <property type="entry name" value="P-loop containing nucleoside triphosphate hydrolases"/>
    <property type="match status" value="1"/>
</dbReference>
<dbReference type="PANTHER" id="PTHR36766">
    <property type="entry name" value="PLANT BROAD-SPECTRUM MILDEW RESISTANCE PROTEIN RPW8"/>
    <property type="match status" value="1"/>
</dbReference>
<dbReference type="InterPro" id="IPR002182">
    <property type="entry name" value="NB-ARC"/>
</dbReference>
<accession>A0A438HU43</accession>
<dbReference type="PANTHER" id="PTHR36766:SF64">
    <property type="entry name" value="OS12G0206100 PROTEIN"/>
    <property type="match status" value="1"/>
</dbReference>
<dbReference type="Proteomes" id="UP000288805">
    <property type="component" value="Unassembled WGS sequence"/>
</dbReference>
<dbReference type="FunFam" id="3.40.50.300:FF:001091">
    <property type="entry name" value="Probable disease resistance protein At1g61300"/>
    <property type="match status" value="1"/>
</dbReference>